<dbReference type="GO" id="GO:0004467">
    <property type="term" value="F:long-chain fatty acid-CoA ligase activity"/>
    <property type="evidence" value="ECO:0007669"/>
    <property type="project" value="UniProtKB-EC"/>
</dbReference>
<comment type="catalytic activity">
    <reaction evidence="3">
        <text>a long-chain fatty acid + ATP + CoA = a long-chain fatty acyl-CoA + AMP + diphosphate</text>
        <dbReference type="Rhea" id="RHEA:15421"/>
        <dbReference type="ChEBI" id="CHEBI:30616"/>
        <dbReference type="ChEBI" id="CHEBI:33019"/>
        <dbReference type="ChEBI" id="CHEBI:57287"/>
        <dbReference type="ChEBI" id="CHEBI:57560"/>
        <dbReference type="ChEBI" id="CHEBI:83139"/>
        <dbReference type="ChEBI" id="CHEBI:456215"/>
        <dbReference type="EC" id="6.2.1.3"/>
    </reaction>
    <physiologicalReaction direction="left-to-right" evidence="3">
        <dbReference type="Rhea" id="RHEA:15422"/>
    </physiologicalReaction>
</comment>
<keyword evidence="5" id="KW-0436">Ligase</keyword>
<evidence type="ECO:0000313" key="5">
    <source>
        <dbReference type="EMBL" id="CCE54826.1"/>
    </source>
</evidence>
<dbReference type="SUPFAM" id="SSF56801">
    <property type="entry name" value="Acetyl-CoA synthetase-like"/>
    <property type="match status" value="1"/>
</dbReference>
<dbReference type="PANTHER" id="PTHR43272:SF33">
    <property type="entry name" value="AMP-BINDING DOMAIN-CONTAINING PROTEIN-RELATED"/>
    <property type="match status" value="1"/>
</dbReference>
<dbReference type="InterPro" id="IPR045851">
    <property type="entry name" value="AMP-bd_C_sf"/>
</dbReference>
<dbReference type="GO" id="GO:0005524">
    <property type="term" value="F:ATP binding"/>
    <property type="evidence" value="ECO:0007669"/>
    <property type="project" value="UniProtKB-KW"/>
</dbReference>
<proteinExistence type="predicted"/>
<organism evidence="5 6">
    <name type="scientific">Corynebacterium casei UCMA 3821</name>
    <dbReference type="NCBI Taxonomy" id="1110505"/>
    <lineage>
        <taxon>Bacteria</taxon>
        <taxon>Bacillati</taxon>
        <taxon>Actinomycetota</taxon>
        <taxon>Actinomycetes</taxon>
        <taxon>Mycobacteriales</taxon>
        <taxon>Corynebacteriaceae</taxon>
        <taxon>Corynebacterium</taxon>
    </lineage>
</organism>
<reference evidence="5 6" key="1">
    <citation type="journal article" date="2012" name="J. Bacteriol.">
        <title>Genome Sequence of Corynebacterium casei UCMA 3821, Isolated from a Smear-Ripened Cheese.</title>
        <authorList>
            <person name="Monnet C."/>
            <person name="Loux V."/>
            <person name="Bento P."/>
            <person name="Gibrat J.F."/>
            <person name="Straub C."/>
            <person name="Bonnarme P."/>
            <person name="Landaud S."/>
            <person name="Irlinger F."/>
        </authorList>
    </citation>
    <scope>NUCLEOTIDE SEQUENCE [LARGE SCALE GENOMIC DNA]</scope>
    <source>
        <strain evidence="5 6">UCMA 3821</strain>
    </source>
</reference>
<evidence type="ECO:0000256" key="1">
    <source>
        <dbReference type="ARBA" id="ARBA00022741"/>
    </source>
</evidence>
<evidence type="ECO:0000313" key="6">
    <source>
        <dbReference type="Proteomes" id="UP000004840"/>
    </source>
</evidence>
<evidence type="ECO:0000256" key="3">
    <source>
        <dbReference type="ARBA" id="ARBA00024484"/>
    </source>
</evidence>
<feature type="domain" description="AMP-dependent synthetase/ligase" evidence="4">
    <location>
        <begin position="45"/>
        <end position="444"/>
    </location>
</feature>
<dbReference type="AlphaFoldDB" id="G7HXB1"/>
<name>G7HXB1_9CORY</name>
<dbReference type="EC" id="6.2.1.-" evidence="5"/>
<comment type="caution">
    <text evidence="5">The sequence shown here is derived from an EMBL/GenBank/DDBJ whole genome shotgun (WGS) entry which is preliminary data.</text>
</comment>
<dbReference type="EMBL" id="CAFW01000046">
    <property type="protein sequence ID" value="CCE54826.1"/>
    <property type="molecule type" value="Genomic_DNA"/>
</dbReference>
<dbReference type="PANTHER" id="PTHR43272">
    <property type="entry name" value="LONG-CHAIN-FATTY-ACID--COA LIGASE"/>
    <property type="match status" value="1"/>
</dbReference>
<sequence>MEGRQRMPLQETHTPAEFEILPNETCLTALMDTAKARPHGVMFTRPANYEWVNVTAKEFIREVFDVAKGIIAAGVNQGDRVIIISETRYEWSLLDFAIWAAGAVSVPVYPSSSLSQVRWMTEDSGAVLAITESKDHTELVQHLLVDASGNPVLSGSTSKLRRILEINSSAVDTLKFEGRSLKDEEVQARIAVTSSDDLASLVYTSGTTGKPKGCILTHANWLAEARGLLTNPIGAIAVPGSRVLTFLPMAHVFSRAVSLAVAIGGATQNHWSDFSTLSMEFQRSRPNLILGVPRVFEKVRNSAAQKAADGSAFKRGIFEQAEQTAIEYSKALDTPEGPNRVQKTKHRLFDRLVYSKIRDGVGGSVHYCITGGSAMSQDLLHWFRGIGVPVYEGYGLTEVAAAAAVDFDDQQIGTVGPPIGGMTIRTNEDGEIMVKGPTVFAGYWNNDEATQESMEGEWYNTGDLGEILANGKLMITGRKKDLIVTAGGKNVSPGPMEDILRAHPLVSQAMVVGDGKPFVGMLVTLDPDALKRWKLTHNIPENRQIKDMATDPQLRAEIQDAVNDVNATVSHAEGIKKFYILETDLTEEENELTPTLKVKRNVVAQRYAHAIDHLYTR</sequence>
<keyword evidence="1" id="KW-0547">Nucleotide-binding</keyword>
<dbReference type="Pfam" id="PF00501">
    <property type="entry name" value="AMP-binding"/>
    <property type="match status" value="1"/>
</dbReference>
<dbReference type="Pfam" id="PF23562">
    <property type="entry name" value="AMP-binding_C_3"/>
    <property type="match status" value="1"/>
</dbReference>
<dbReference type="Gene3D" id="3.40.50.12780">
    <property type="entry name" value="N-terminal domain of ligase-like"/>
    <property type="match status" value="1"/>
</dbReference>
<evidence type="ECO:0000259" key="4">
    <source>
        <dbReference type="Pfam" id="PF00501"/>
    </source>
</evidence>
<dbReference type="Gene3D" id="3.30.300.30">
    <property type="match status" value="1"/>
</dbReference>
<dbReference type="GO" id="GO:0016020">
    <property type="term" value="C:membrane"/>
    <property type="evidence" value="ECO:0007669"/>
    <property type="project" value="TreeGrafter"/>
</dbReference>
<dbReference type="InterPro" id="IPR020845">
    <property type="entry name" value="AMP-binding_CS"/>
</dbReference>
<protein>
    <submittedName>
        <fullName evidence="5">Putative fatty-acid--CoA ligase</fullName>
        <ecNumber evidence="5">6.2.1.-</ecNumber>
    </submittedName>
</protein>
<gene>
    <name evidence="5" type="ORF">CCAS_06345</name>
</gene>
<dbReference type="InterPro" id="IPR000873">
    <property type="entry name" value="AMP-dep_synth/lig_dom"/>
</dbReference>
<dbReference type="CDD" id="cd05907">
    <property type="entry name" value="VL_LC_FACS_like"/>
    <property type="match status" value="1"/>
</dbReference>
<dbReference type="Proteomes" id="UP000004840">
    <property type="component" value="Unassembled WGS sequence"/>
</dbReference>
<dbReference type="PROSITE" id="PS00455">
    <property type="entry name" value="AMP_BINDING"/>
    <property type="match status" value="1"/>
</dbReference>
<accession>G7HXB1</accession>
<keyword evidence="2" id="KW-0067">ATP-binding</keyword>
<dbReference type="InterPro" id="IPR042099">
    <property type="entry name" value="ANL_N_sf"/>
</dbReference>
<evidence type="ECO:0000256" key="2">
    <source>
        <dbReference type="ARBA" id="ARBA00022840"/>
    </source>
</evidence>